<reference evidence="11" key="1">
    <citation type="submission" date="2017-01" db="EMBL/GenBank/DDBJ databases">
        <authorList>
            <person name="Varghese N."/>
            <person name="Submissions S."/>
        </authorList>
    </citation>
    <scope>NUCLEOTIDE SEQUENCE [LARGE SCALE GENOMIC DNA]</scope>
    <source>
        <strain evidence="11">ATCC 700103</strain>
    </source>
</reference>
<evidence type="ECO:0000256" key="8">
    <source>
        <dbReference type="ARBA" id="ARBA00031615"/>
    </source>
</evidence>
<evidence type="ECO:0000256" key="4">
    <source>
        <dbReference type="ARBA" id="ARBA00022741"/>
    </source>
</evidence>
<dbReference type="GO" id="GO:0005525">
    <property type="term" value="F:GTP binding"/>
    <property type="evidence" value="ECO:0007669"/>
    <property type="project" value="UniProtKB-KW"/>
</dbReference>
<accession>A0A1N6V1H3</accession>
<evidence type="ECO:0000256" key="5">
    <source>
        <dbReference type="ARBA" id="ARBA00022917"/>
    </source>
</evidence>
<keyword evidence="6" id="KW-0342">GTP-binding</keyword>
<dbReference type="Pfam" id="PF09107">
    <property type="entry name" value="WHD_3rd_SelB"/>
    <property type="match status" value="1"/>
</dbReference>
<evidence type="ECO:0000256" key="7">
    <source>
        <dbReference type="ARBA" id="ARBA00025526"/>
    </source>
</evidence>
<dbReference type="Pfam" id="PF03144">
    <property type="entry name" value="GTP_EFTU_D2"/>
    <property type="match status" value="1"/>
</dbReference>
<dbReference type="Gene3D" id="3.40.50.300">
    <property type="entry name" value="P-loop containing nucleotide triphosphate hydrolases"/>
    <property type="match status" value="1"/>
</dbReference>
<dbReference type="InterPro" id="IPR057335">
    <property type="entry name" value="Beta-barrel_SelB"/>
</dbReference>
<dbReference type="InterPro" id="IPR036388">
    <property type="entry name" value="WH-like_DNA-bd_sf"/>
</dbReference>
<dbReference type="EMBL" id="FTNC01000007">
    <property type="protein sequence ID" value="SIQ71753.1"/>
    <property type="molecule type" value="Genomic_DNA"/>
</dbReference>
<dbReference type="PRINTS" id="PR00315">
    <property type="entry name" value="ELONGATNFCT"/>
</dbReference>
<dbReference type="InterPro" id="IPR050055">
    <property type="entry name" value="EF-Tu_GTPase"/>
</dbReference>
<proteinExistence type="predicted"/>
<dbReference type="SUPFAM" id="SSF52540">
    <property type="entry name" value="P-loop containing nucleoside triphosphate hydrolases"/>
    <property type="match status" value="1"/>
</dbReference>
<protein>
    <recommendedName>
        <fullName evidence="2">Selenocysteine-specific elongation factor</fullName>
    </recommendedName>
    <alternativeName>
        <fullName evidence="8">SelB translation factor</fullName>
    </alternativeName>
</protein>
<dbReference type="Gene3D" id="2.40.30.10">
    <property type="entry name" value="Translation factors"/>
    <property type="match status" value="2"/>
</dbReference>
<comment type="function">
    <text evidence="7">Translation factor necessary for the incorporation of selenocysteine into proteins. It probably replaces EF-Tu for the insertion of selenocysteine directed by the UGA codon. SelB binds GTP and GDP.</text>
</comment>
<evidence type="ECO:0000256" key="6">
    <source>
        <dbReference type="ARBA" id="ARBA00023134"/>
    </source>
</evidence>
<dbReference type="SUPFAM" id="SSF50465">
    <property type="entry name" value="EF-Tu/eEF-1alpha/eIF2-gamma C-terminal domain"/>
    <property type="match status" value="1"/>
</dbReference>
<dbReference type="Pfam" id="PF00009">
    <property type="entry name" value="GTP_EFTU"/>
    <property type="match status" value="1"/>
</dbReference>
<evidence type="ECO:0000259" key="9">
    <source>
        <dbReference type="PROSITE" id="PS51722"/>
    </source>
</evidence>
<dbReference type="PROSITE" id="PS51722">
    <property type="entry name" value="G_TR_2"/>
    <property type="match status" value="1"/>
</dbReference>
<keyword evidence="10" id="KW-0251">Elongation factor</keyword>
<dbReference type="PANTHER" id="PTHR43721">
    <property type="entry name" value="ELONGATION FACTOR TU-RELATED"/>
    <property type="match status" value="1"/>
</dbReference>
<evidence type="ECO:0000313" key="11">
    <source>
        <dbReference type="Proteomes" id="UP000185669"/>
    </source>
</evidence>
<evidence type="ECO:0000256" key="1">
    <source>
        <dbReference type="ARBA" id="ARBA00004496"/>
    </source>
</evidence>
<organism evidence="10 11">
    <name type="scientific">Halanaerobium kushneri</name>
    <dbReference type="NCBI Taxonomy" id="56779"/>
    <lineage>
        <taxon>Bacteria</taxon>
        <taxon>Bacillati</taxon>
        <taxon>Bacillota</taxon>
        <taxon>Clostridia</taxon>
        <taxon>Halanaerobiales</taxon>
        <taxon>Halanaerobiaceae</taxon>
        <taxon>Halanaerobium</taxon>
    </lineage>
</organism>
<dbReference type="GO" id="GO:0003924">
    <property type="term" value="F:GTPase activity"/>
    <property type="evidence" value="ECO:0007669"/>
    <property type="project" value="InterPro"/>
</dbReference>
<dbReference type="AlphaFoldDB" id="A0A1N6V1H3"/>
<dbReference type="InterPro" id="IPR015191">
    <property type="entry name" value="SelB_WHD4"/>
</dbReference>
<comment type="subcellular location">
    <subcellularLocation>
        <location evidence="1">Cytoplasm</location>
    </subcellularLocation>
</comment>
<dbReference type="InterPro" id="IPR027417">
    <property type="entry name" value="P-loop_NTPase"/>
</dbReference>
<dbReference type="SUPFAM" id="SSF50447">
    <property type="entry name" value="Translation proteins"/>
    <property type="match status" value="1"/>
</dbReference>
<evidence type="ECO:0000313" key="10">
    <source>
        <dbReference type="EMBL" id="SIQ71753.1"/>
    </source>
</evidence>
<dbReference type="NCBIfam" id="TIGR00475">
    <property type="entry name" value="selB"/>
    <property type="match status" value="1"/>
</dbReference>
<dbReference type="InterPro" id="IPR009001">
    <property type="entry name" value="Transl_elong_EF1A/Init_IF2_C"/>
</dbReference>
<dbReference type="InterPro" id="IPR000795">
    <property type="entry name" value="T_Tr_GTP-bd_dom"/>
</dbReference>
<keyword evidence="11" id="KW-1185">Reference proteome</keyword>
<gene>
    <name evidence="10" type="ORF">SAMN05421834_10784</name>
</gene>
<dbReference type="InterPro" id="IPR009000">
    <property type="entry name" value="Transl_B-barrel_sf"/>
</dbReference>
<dbReference type="PANTHER" id="PTHR43721:SF22">
    <property type="entry name" value="ELONGATION FACTOR TU, MITOCHONDRIAL"/>
    <property type="match status" value="1"/>
</dbReference>
<dbReference type="InterPro" id="IPR004161">
    <property type="entry name" value="EFTu-like_2"/>
</dbReference>
<dbReference type="PROSITE" id="PS00301">
    <property type="entry name" value="G_TR_1"/>
    <property type="match status" value="1"/>
</dbReference>
<dbReference type="Proteomes" id="UP000185669">
    <property type="component" value="Unassembled WGS sequence"/>
</dbReference>
<dbReference type="InterPro" id="IPR004535">
    <property type="entry name" value="Transl_elong_SelB"/>
</dbReference>
<dbReference type="InterPro" id="IPR015190">
    <property type="entry name" value="Elong_fac_SelB-wing-hlx_typ-2"/>
</dbReference>
<evidence type="ECO:0000256" key="3">
    <source>
        <dbReference type="ARBA" id="ARBA00022490"/>
    </source>
</evidence>
<dbReference type="Pfam" id="PF25461">
    <property type="entry name" value="Beta-barrel_SelB"/>
    <property type="match status" value="1"/>
</dbReference>
<name>A0A1N6V1H3_9FIRM</name>
<dbReference type="Gene3D" id="1.10.10.2770">
    <property type="match status" value="1"/>
</dbReference>
<dbReference type="Gene3D" id="1.10.10.10">
    <property type="entry name" value="Winged helix-like DNA-binding domain superfamily/Winged helix DNA-binding domain"/>
    <property type="match status" value="1"/>
</dbReference>
<sequence>MSKNVIIGTAGHIDHGKTTLIKALTGEDTDRLLVEKQRGISIESAFTHLENKETQVRNLNLGIIDVPGHQKFVNKMLAAAGGIDLALIVVAADEGVMPQTKEHLSILELMGTKSALIVINKIDLVDKEWLALIKLDILDQFSGTFADNAEILEVSAVKDQGIKKLKNKIIELAAKIKINSTVQIPYYPIDRVFSLKGQGTIVTGTLFTGEFYSGQELYLYPKAKKIKIKGMENHRKKIKRANSGSRVGINLSYPDKNEIRRGDVISTAESLLSTKYVEAKLKILDSINFRVTNGDRVHFYAGANEVMGTINIYGRKEAFPGEEIFIKIKLEQKISPYYRQKFVLRRFSPLQTIGGGEILEIDPPPRRKKDSKEVINHLNLLNEITIKDTLELFIKNQTITYLNFLKKKTSLKTENILSLLSELKAADKIVELKTDYSFIHHDNFNDLADKISKVINDYHQQHRLKLGIPREEIRSRLTLSLSKKELDKILNILFDKNLLIEKKYLVALRNFNIKLTDREKKQKEYVINKIRENYFAPPGRKELLAENQELESIIDYLEQTSELIRLDQDLYFDKNIFLRIRIILQDYFKTNKTIELSEFRDLLDSSRKYALVLLEKCDQLQLTVRRGDIRYPGNKL</sequence>
<dbReference type="NCBIfam" id="TIGR00231">
    <property type="entry name" value="small_GTP"/>
    <property type="match status" value="1"/>
</dbReference>
<dbReference type="GO" id="GO:0001514">
    <property type="term" value="P:selenocysteine incorporation"/>
    <property type="evidence" value="ECO:0007669"/>
    <property type="project" value="InterPro"/>
</dbReference>
<dbReference type="InterPro" id="IPR005225">
    <property type="entry name" value="Small_GTP-bd"/>
</dbReference>
<dbReference type="InterPro" id="IPR031157">
    <property type="entry name" value="G_TR_CS"/>
</dbReference>
<dbReference type="GO" id="GO:0005829">
    <property type="term" value="C:cytosol"/>
    <property type="evidence" value="ECO:0007669"/>
    <property type="project" value="TreeGrafter"/>
</dbReference>
<dbReference type="GO" id="GO:0003723">
    <property type="term" value="F:RNA binding"/>
    <property type="evidence" value="ECO:0007669"/>
    <property type="project" value="InterPro"/>
</dbReference>
<feature type="domain" description="Tr-type G" evidence="9">
    <location>
        <begin position="2"/>
        <end position="181"/>
    </location>
</feature>
<keyword evidence="4" id="KW-0547">Nucleotide-binding</keyword>
<dbReference type="OrthoDB" id="9804504at2"/>
<dbReference type="SUPFAM" id="SSF46785">
    <property type="entry name" value="Winged helix' DNA-binding domain"/>
    <property type="match status" value="2"/>
</dbReference>
<keyword evidence="3" id="KW-0963">Cytoplasm</keyword>
<dbReference type="Pfam" id="PF09106">
    <property type="entry name" value="WHD_2nd_SelB"/>
    <property type="match status" value="1"/>
</dbReference>
<dbReference type="CDD" id="cd04171">
    <property type="entry name" value="SelB"/>
    <property type="match status" value="1"/>
</dbReference>
<dbReference type="RefSeq" id="WP_076544552.1">
    <property type="nucleotide sequence ID" value="NZ_FTNC01000007.1"/>
</dbReference>
<dbReference type="STRING" id="56779.SAMN05421834_10784"/>
<dbReference type="InterPro" id="IPR036390">
    <property type="entry name" value="WH_DNA-bd_sf"/>
</dbReference>
<dbReference type="GO" id="GO:0003746">
    <property type="term" value="F:translation elongation factor activity"/>
    <property type="evidence" value="ECO:0007669"/>
    <property type="project" value="UniProtKB-KW"/>
</dbReference>
<evidence type="ECO:0000256" key="2">
    <source>
        <dbReference type="ARBA" id="ARBA00015953"/>
    </source>
</evidence>
<keyword evidence="5" id="KW-0648">Protein biosynthesis</keyword>
<dbReference type="CDD" id="cd03696">
    <property type="entry name" value="SelB_II"/>
    <property type="match status" value="1"/>
</dbReference>
<dbReference type="CDD" id="cd15491">
    <property type="entry name" value="selB_III"/>
    <property type="match status" value="1"/>
</dbReference>